<feature type="transmembrane region" description="Helical" evidence="1">
    <location>
        <begin position="119"/>
        <end position="140"/>
    </location>
</feature>
<accession>A0ABQ3B2F1</accession>
<evidence type="ECO:0000256" key="1">
    <source>
        <dbReference type="SAM" id="Phobius"/>
    </source>
</evidence>
<gene>
    <name evidence="2" type="ORF">GCM10011613_20470</name>
</gene>
<keyword evidence="3" id="KW-1185">Reference proteome</keyword>
<evidence type="ECO:0008006" key="4">
    <source>
        <dbReference type="Google" id="ProtNLM"/>
    </source>
</evidence>
<evidence type="ECO:0000313" key="3">
    <source>
        <dbReference type="Proteomes" id="UP000619761"/>
    </source>
</evidence>
<dbReference type="SUPFAM" id="SSF49785">
    <property type="entry name" value="Galactose-binding domain-like"/>
    <property type="match status" value="1"/>
</dbReference>
<protein>
    <recommendedName>
        <fullName evidence="4">VanZ-like domain-containing protein</fullName>
    </recommendedName>
</protein>
<dbReference type="Proteomes" id="UP000619761">
    <property type="component" value="Unassembled WGS sequence"/>
</dbReference>
<dbReference type="EMBL" id="BMYZ01000001">
    <property type="protein sequence ID" value="GGY74904.1"/>
    <property type="molecule type" value="Genomic_DNA"/>
</dbReference>
<keyword evidence="1" id="KW-1133">Transmembrane helix</keyword>
<dbReference type="InterPro" id="IPR008979">
    <property type="entry name" value="Galactose-bd-like_sf"/>
</dbReference>
<evidence type="ECO:0000313" key="2">
    <source>
        <dbReference type="EMBL" id="GGY74904.1"/>
    </source>
</evidence>
<organism evidence="2 3">
    <name type="scientific">Cellvibrio zantedeschiae</name>
    <dbReference type="NCBI Taxonomy" id="1237077"/>
    <lineage>
        <taxon>Bacteria</taxon>
        <taxon>Pseudomonadati</taxon>
        <taxon>Pseudomonadota</taxon>
        <taxon>Gammaproteobacteria</taxon>
        <taxon>Cellvibrionales</taxon>
        <taxon>Cellvibrionaceae</taxon>
        <taxon>Cellvibrio</taxon>
    </lineage>
</organism>
<dbReference type="Gene3D" id="2.60.120.430">
    <property type="entry name" value="Galactose-binding lectin"/>
    <property type="match status" value="1"/>
</dbReference>
<feature type="transmembrane region" description="Helical" evidence="1">
    <location>
        <begin position="68"/>
        <end position="90"/>
    </location>
</feature>
<dbReference type="RefSeq" id="WP_189418062.1">
    <property type="nucleotide sequence ID" value="NZ_BMYZ01000001.1"/>
</dbReference>
<keyword evidence="1" id="KW-0472">Membrane</keyword>
<name>A0ABQ3B2F1_9GAMM</name>
<comment type="caution">
    <text evidence="2">The sequence shown here is derived from an EMBL/GenBank/DDBJ whole genome shotgun (WGS) entry which is preliminary data.</text>
</comment>
<keyword evidence="1" id="KW-0812">Transmembrane</keyword>
<feature type="transmembrane region" description="Helical" evidence="1">
    <location>
        <begin position="37"/>
        <end position="56"/>
    </location>
</feature>
<reference evidence="3" key="1">
    <citation type="journal article" date="2019" name="Int. J. Syst. Evol. Microbiol.">
        <title>The Global Catalogue of Microorganisms (GCM) 10K type strain sequencing project: providing services to taxonomists for standard genome sequencing and annotation.</title>
        <authorList>
            <consortium name="The Broad Institute Genomics Platform"/>
            <consortium name="The Broad Institute Genome Sequencing Center for Infectious Disease"/>
            <person name="Wu L."/>
            <person name="Ma J."/>
        </authorList>
    </citation>
    <scope>NUCLEOTIDE SEQUENCE [LARGE SCALE GENOMIC DNA]</scope>
    <source>
        <strain evidence="3">KCTC 32239</strain>
    </source>
</reference>
<proteinExistence type="predicted"/>
<feature type="transmembrane region" description="Helical" evidence="1">
    <location>
        <begin position="12"/>
        <end position="31"/>
    </location>
</feature>
<sequence length="304" mass="35084">MFKFAVHKLTRILPLFILVGAFPFFFLGGTLESSSSLLSAIWDCGHVVFFIALVVLISRKVDVNNWRVALIITATVFFAGGLIEVIQASIGRDGNWDDLLRDLTGTWLGLFWLQRSTKWVLLGRVFATVLLIPNITAVFMESWYEARARHEFPLLVGFESVIESYWGKKEDERSTQYRTQGEYSLKVVLSPKNYSGIKFSRLQQDWRGFKQFGFDIYNPDSTSFYMTVRVNDVQHGLTQWAMKDRFNTSFQLKPGWNHLSYSMDAIEHAPAGRLMDLSHITWVEIFVGKLPESRIIYLDNLRLE</sequence>